<evidence type="ECO:0000313" key="2">
    <source>
        <dbReference type="EMBL" id="APA98399.1"/>
    </source>
</evidence>
<evidence type="ECO:0000256" key="1">
    <source>
        <dbReference type="SAM" id="Phobius"/>
    </source>
</evidence>
<feature type="transmembrane region" description="Helical" evidence="1">
    <location>
        <begin position="86"/>
        <end position="108"/>
    </location>
</feature>
<dbReference type="AlphaFoldDB" id="A0ABC8AW69"/>
<protein>
    <submittedName>
        <fullName evidence="2">Uncharacterized protein</fullName>
    </submittedName>
</protein>
<sequence length="241" mass="27187">MMPLARKRFELVFNLSYLATIGTLAAAMHRRRDRVPVEQRPEAERLREAFTLLAIGDSAHLVFRAASMARGEGRGFVTYRGQRASLIGMGEMATSITMTLFYVLTLDAWRLRFRKSWDRLSSSLLGLSAVRLLMLALPFNRWDRDETPAGWGVERNVPLVAVGAGEVVLMRKEADRAGDRTFRSIADAMTASFACYIPVVLFARRIPALGLLMVPKTMAYLYMAFRVYLDMFRGKPVDPEA</sequence>
<dbReference type="RefSeq" id="WP_033088426.1">
    <property type="nucleotide sequence ID" value="NZ_AP017900.1"/>
</dbReference>
<proteinExistence type="predicted"/>
<feature type="transmembrane region" description="Helical" evidence="1">
    <location>
        <begin position="206"/>
        <end position="225"/>
    </location>
</feature>
<accession>A0ABC8AW69</accession>
<gene>
    <name evidence="2" type="ORF">NS506_04351</name>
</gene>
<dbReference type="EMBL" id="CP017839">
    <property type="protein sequence ID" value="APA98399.1"/>
    <property type="molecule type" value="Genomic_DNA"/>
</dbReference>
<organism evidence="2 3">
    <name type="scientific">Nocardia seriolae</name>
    <dbReference type="NCBI Taxonomy" id="37332"/>
    <lineage>
        <taxon>Bacteria</taxon>
        <taxon>Bacillati</taxon>
        <taxon>Actinomycetota</taxon>
        <taxon>Actinomycetes</taxon>
        <taxon>Mycobacteriales</taxon>
        <taxon>Nocardiaceae</taxon>
        <taxon>Nocardia</taxon>
    </lineage>
</organism>
<evidence type="ECO:0000313" key="3">
    <source>
        <dbReference type="Proteomes" id="UP000180166"/>
    </source>
</evidence>
<reference evidence="2 3" key="1">
    <citation type="submission" date="2016-10" db="EMBL/GenBank/DDBJ databases">
        <title>Genome sequence of Nocardia seriolae strain EM150506, isolated from Anguila japonica.</title>
        <authorList>
            <person name="Han H.-J."/>
        </authorList>
    </citation>
    <scope>NUCLEOTIDE SEQUENCE [LARGE SCALE GENOMIC DNA]</scope>
    <source>
        <strain evidence="2 3">EM150506</strain>
    </source>
</reference>
<keyword evidence="1" id="KW-0812">Transmembrane</keyword>
<dbReference type="Proteomes" id="UP000180166">
    <property type="component" value="Chromosome"/>
</dbReference>
<feature type="transmembrane region" description="Helical" evidence="1">
    <location>
        <begin position="12"/>
        <end position="28"/>
    </location>
</feature>
<keyword evidence="1" id="KW-0472">Membrane</keyword>
<name>A0ABC8AW69_9NOCA</name>
<keyword evidence="1" id="KW-1133">Transmembrane helix</keyword>
<dbReference type="KEGG" id="nsr:NS506_04351"/>